<keyword evidence="2" id="KW-1185">Reference proteome</keyword>
<accession>T1J155</accession>
<dbReference type="Proteomes" id="UP000014500">
    <property type="component" value="Unassembled WGS sequence"/>
</dbReference>
<name>T1J155_STRMM</name>
<reference evidence="2" key="1">
    <citation type="submission" date="2011-05" db="EMBL/GenBank/DDBJ databases">
        <authorList>
            <person name="Richards S.R."/>
            <person name="Qu J."/>
            <person name="Jiang H."/>
            <person name="Jhangiani S.N."/>
            <person name="Agravi P."/>
            <person name="Goodspeed R."/>
            <person name="Gross S."/>
            <person name="Mandapat C."/>
            <person name="Jackson L."/>
            <person name="Mathew T."/>
            <person name="Pu L."/>
            <person name="Thornton R."/>
            <person name="Saada N."/>
            <person name="Wilczek-Boney K.B."/>
            <person name="Lee S."/>
            <person name="Kovar C."/>
            <person name="Wu Y."/>
            <person name="Scherer S.E."/>
            <person name="Worley K.C."/>
            <person name="Muzny D.M."/>
            <person name="Gibbs R."/>
        </authorList>
    </citation>
    <scope>NUCLEOTIDE SEQUENCE</scope>
    <source>
        <strain evidence="2">Brora</strain>
    </source>
</reference>
<evidence type="ECO:0000313" key="1">
    <source>
        <dbReference type="EnsemblMetazoa" id="SMAR007272-PA"/>
    </source>
</evidence>
<protein>
    <submittedName>
        <fullName evidence="1">Uncharacterized protein</fullName>
    </submittedName>
</protein>
<evidence type="ECO:0000313" key="2">
    <source>
        <dbReference type="Proteomes" id="UP000014500"/>
    </source>
</evidence>
<proteinExistence type="predicted"/>
<dbReference type="EnsemblMetazoa" id="SMAR007272-RA">
    <property type="protein sequence ID" value="SMAR007272-PA"/>
    <property type="gene ID" value="SMAR007272"/>
</dbReference>
<reference evidence="1" key="2">
    <citation type="submission" date="2015-02" db="UniProtKB">
        <authorList>
            <consortium name="EnsemblMetazoa"/>
        </authorList>
    </citation>
    <scope>IDENTIFICATION</scope>
</reference>
<dbReference type="AlphaFoldDB" id="T1J155"/>
<sequence>MLKHPTGQLGDLGSSPGLGSNGVWAVCFSPSTVVMRTLKPFIYNFINTLSNNSCTKLKSYREVGRYELGKTEGALAPEILFKVGTILSKQASVWILFVISQLLCSQLLLKLTSKTSMLRLTMLRRQTDFYFCGKGRDPVTHKWLRCLQVIINKTLGPSLTLSVTEIHEFIGDLREQSGAHLRCTFDEDSPESGSTLDRLNRIRYPISNNYNKNNTEHSKEINIVWLFLFINIRFTIVTNRFKRVCSGFFYQVTRTSKKMDKCRIFLMSTELFAGLILDEYIQNKTYCKDVVRAKALLSYWSYIWNTRNHNRKALCLTIIPADINRMYFLLDIFCDDTRE</sequence>
<organism evidence="1 2">
    <name type="scientific">Strigamia maritima</name>
    <name type="common">European centipede</name>
    <name type="synonym">Geophilus maritimus</name>
    <dbReference type="NCBI Taxonomy" id="126957"/>
    <lineage>
        <taxon>Eukaryota</taxon>
        <taxon>Metazoa</taxon>
        <taxon>Ecdysozoa</taxon>
        <taxon>Arthropoda</taxon>
        <taxon>Myriapoda</taxon>
        <taxon>Chilopoda</taxon>
        <taxon>Pleurostigmophora</taxon>
        <taxon>Geophilomorpha</taxon>
        <taxon>Linotaeniidae</taxon>
        <taxon>Strigamia</taxon>
    </lineage>
</organism>
<dbReference type="EMBL" id="JH431773">
    <property type="status" value="NOT_ANNOTATED_CDS"/>
    <property type="molecule type" value="Genomic_DNA"/>
</dbReference>
<dbReference type="HOGENOM" id="CLU_819703_0_0_1"/>